<accession>A0A225DI01</accession>
<dbReference type="Proteomes" id="UP000214646">
    <property type="component" value="Unassembled WGS sequence"/>
</dbReference>
<gene>
    <name evidence="1" type="ORF">FRUB_04954</name>
</gene>
<sequence>MDIAFESREDNALTGSFTINSLTFYQDANNKTQIANIDVDFVQYSRGVPGPALHGHFTFSSSAISSVPGPSGLVSMGMGLTSVATFLGRRFRSRVGCR</sequence>
<dbReference type="AlphaFoldDB" id="A0A225DI01"/>
<comment type="caution">
    <text evidence="1">The sequence shown here is derived from an EMBL/GenBank/DDBJ whole genome shotgun (WGS) entry which is preliminary data.</text>
</comment>
<keyword evidence="2" id="KW-1185">Reference proteome</keyword>
<reference evidence="2" key="1">
    <citation type="submission" date="2017-06" db="EMBL/GenBank/DDBJ databases">
        <title>Genome analysis of Fimbriiglobus ruber SP5, the first member of the order Planctomycetales with confirmed chitinolytic capability.</title>
        <authorList>
            <person name="Ravin N.V."/>
            <person name="Rakitin A.L."/>
            <person name="Ivanova A.A."/>
            <person name="Beletsky A.V."/>
            <person name="Kulichevskaya I.S."/>
            <person name="Mardanov A.V."/>
            <person name="Dedysh S.N."/>
        </authorList>
    </citation>
    <scope>NUCLEOTIDE SEQUENCE [LARGE SCALE GENOMIC DNA]</scope>
    <source>
        <strain evidence="2">SP5</strain>
    </source>
</reference>
<dbReference type="EMBL" id="NIDE01000007">
    <property type="protein sequence ID" value="OWK41062.1"/>
    <property type="molecule type" value="Genomic_DNA"/>
</dbReference>
<organism evidence="1 2">
    <name type="scientific">Fimbriiglobus ruber</name>
    <dbReference type="NCBI Taxonomy" id="1908690"/>
    <lineage>
        <taxon>Bacteria</taxon>
        <taxon>Pseudomonadati</taxon>
        <taxon>Planctomycetota</taxon>
        <taxon>Planctomycetia</taxon>
        <taxon>Gemmatales</taxon>
        <taxon>Gemmataceae</taxon>
        <taxon>Fimbriiglobus</taxon>
    </lineage>
</organism>
<protein>
    <submittedName>
        <fullName evidence="1">Uncharacterized protein</fullName>
    </submittedName>
</protein>
<name>A0A225DI01_9BACT</name>
<proteinExistence type="predicted"/>
<evidence type="ECO:0000313" key="2">
    <source>
        <dbReference type="Proteomes" id="UP000214646"/>
    </source>
</evidence>
<evidence type="ECO:0000313" key="1">
    <source>
        <dbReference type="EMBL" id="OWK41062.1"/>
    </source>
</evidence>